<feature type="domain" description="HTH asnC-type" evidence="4">
    <location>
        <begin position="1"/>
        <end position="62"/>
    </location>
</feature>
<dbReference type="AlphaFoldDB" id="A0A840WP55"/>
<dbReference type="SMART" id="SM00344">
    <property type="entry name" value="HTH_ASNC"/>
    <property type="match status" value="1"/>
</dbReference>
<evidence type="ECO:0000256" key="1">
    <source>
        <dbReference type="ARBA" id="ARBA00023015"/>
    </source>
</evidence>
<gene>
    <name evidence="5" type="ORF">FHS89_001883</name>
</gene>
<dbReference type="GO" id="GO:0006355">
    <property type="term" value="P:regulation of DNA-templated transcription"/>
    <property type="evidence" value="ECO:0007669"/>
    <property type="project" value="UniProtKB-ARBA"/>
</dbReference>
<dbReference type="PROSITE" id="PS00519">
    <property type="entry name" value="HTH_ASNC_1"/>
    <property type="match status" value="1"/>
</dbReference>
<comment type="caution">
    <text evidence="5">The sequence shown here is derived from an EMBL/GenBank/DDBJ whole genome shotgun (WGS) entry which is preliminary data.</text>
</comment>
<dbReference type="InterPro" id="IPR019888">
    <property type="entry name" value="Tscrpt_reg_AsnC-like"/>
</dbReference>
<dbReference type="RefSeq" id="WP_184010935.1">
    <property type="nucleotide sequence ID" value="NZ_JACIJS010000005.1"/>
</dbReference>
<accession>A0A840WP55</accession>
<protein>
    <submittedName>
        <fullName evidence="5">DNA-binding Lrp family transcriptional regulator</fullName>
    </submittedName>
</protein>
<dbReference type="InterPro" id="IPR036390">
    <property type="entry name" value="WH_DNA-bd_sf"/>
</dbReference>
<dbReference type="SUPFAM" id="SSF54909">
    <property type="entry name" value="Dimeric alpha+beta barrel"/>
    <property type="match status" value="1"/>
</dbReference>
<dbReference type="PRINTS" id="PR00033">
    <property type="entry name" value="HTHASNC"/>
</dbReference>
<reference evidence="5 6" key="1">
    <citation type="submission" date="2020-08" db="EMBL/GenBank/DDBJ databases">
        <title>Genomic Encyclopedia of Type Strains, Phase IV (KMG-IV): sequencing the most valuable type-strain genomes for metagenomic binning, comparative biology and taxonomic classification.</title>
        <authorList>
            <person name="Goeker M."/>
        </authorList>
    </citation>
    <scope>NUCLEOTIDE SEQUENCE [LARGE SCALE GENOMIC DNA]</scope>
    <source>
        <strain evidence="5 6">DSM 103377</strain>
    </source>
</reference>
<evidence type="ECO:0000313" key="6">
    <source>
        <dbReference type="Proteomes" id="UP000553766"/>
    </source>
</evidence>
<proteinExistence type="predicted"/>
<dbReference type="InterPro" id="IPR019887">
    <property type="entry name" value="Tscrpt_reg_AsnC/Lrp_C"/>
</dbReference>
<dbReference type="Proteomes" id="UP000553766">
    <property type="component" value="Unassembled WGS sequence"/>
</dbReference>
<dbReference type="Pfam" id="PF01037">
    <property type="entry name" value="AsnC_trans_reg"/>
    <property type="match status" value="1"/>
</dbReference>
<dbReference type="GO" id="GO:0043565">
    <property type="term" value="F:sequence-specific DNA binding"/>
    <property type="evidence" value="ECO:0007669"/>
    <property type="project" value="InterPro"/>
</dbReference>
<dbReference type="GO" id="GO:0043200">
    <property type="term" value="P:response to amino acid"/>
    <property type="evidence" value="ECO:0007669"/>
    <property type="project" value="TreeGrafter"/>
</dbReference>
<evidence type="ECO:0000256" key="2">
    <source>
        <dbReference type="ARBA" id="ARBA00023125"/>
    </source>
</evidence>
<dbReference type="Gene3D" id="3.30.70.920">
    <property type="match status" value="1"/>
</dbReference>
<evidence type="ECO:0000256" key="3">
    <source>
        <dbReference type="ARBA" id="ARBA00023163"/>
    </source>
</evidence>
<dbReference type="SUPFAM" id="SSF46785">
    <property type="entry name" value="Winged helix' DNA-binding domain"/>
    <property type="match status" value="1"/>
</dbReference>
<dbReference type="InterPro" id="IPR011991">
    <property type="entry name" value="ArsR-like_HTH"/>
</dbReference>
<dbReference type="InterPro" id="IPR036388">
    <property type="entry name" value="WH-like_DNA-bd_sf"/>
</dbReference>
<dbReference type="PROSITE" id="PS50956">
    <property type="entry name" value="HTH_ASNC_2"/>
    <property type="match status" value="1"/>
</dbReference>
<evidence type="ECO:0000313" key="5">
    <source>
        <dbReference type="EMBL" id="MBB5515863.1"/>
    </source>
</evidence>
<dbReference type="CDD" id="cd00090">
    <property type="entry name" value="HTH_ARSR"/>
    <property type="match status" value="1"/>
</dbReference>
<dbReference type="GO" id="GO:0005829">
    <property type="term" value="C:cytosol"/>
    <property type="evidence" value="ECO:0007669"/>
    <property type="project" value="TreeGrafter"/>
</dbReference>
<dbReference type="Gene3D" id="1.10.10.10">
    <property type="entry name" value="Winged helix-like DNA-binding domain superfamily/Winged helix DNA-binding domain"/>
    <property type="match status" value="1"/>
</dbReference>
<keyword evidence="3" id="KW-0804">Transcription</keyword>
<keyword evidence="6" id="KW-1185">Reference proteome</keyword>
<dbReference type="PANTHER" id="PTHR30154">
    <property type="entry name" value="LEUCINE-RESPONSIVE REGULATORY PROTEIN"/>
    <property type="match status" value="1"/>
</dbReference>
<dbReference type="Pfam" id="PF13412">
    <property type="entry name" value="HTH_24"/>
    <property type="match status" value="1"/>
</dbReference>
<dbReference type="InterPro" id="IPR000485">
    <property type="entry name" value="AsnC-type_HTH_dom"/>
</dbReference>
<dbReference type="PANTHER" id="PTHR30154:SF34">
    <property type="entry name" value="TRANSCRIPTIONAL REGULATOR AZLB"/>
    <property type="match status" value="1"/>
</dbReference>
<dbReference type="InterPro" id="IPR019885">
    <property type="entry name" value="Tscrpt_reg_HTH_AsnC-type_CS"/>
</dbReference>
<dbReference type="InterPro" id="IPR011008">
    <property type="entry name" value="Dimeric_a/b-barrel"/>
</dbReference>
<sequence>MDKIDARILKSLQADSSGTIAQLAEQVGLSLSACHRRIKMLEKAGYITGYGASLSREALGLAVEVFVEISLHSQSVASLSAFEKAVNNTDEILECHLTAGNADYLLRLAARDIAQFEEIHRTRLAELPGVASMRTTFALKAVKSWNGLPVPAAPHTPG</sequence>
<evidence type="ECO:0000259" key="4">
    <source>
        <dbReference type="PROSITE" id="PS50956"/>
    </source>
</evidence>
<keyword evidence="1" id="KW-0805">Transcription regulation</keyword>
<name>A0A840WP55_9RHOB</name>
<dbReference type="EMBL" id="JACIJS010000005">
    <property type="protein sequence ID" value="MBB5515863.1"/>
    <property type="molecule type" value="Genomic_DNA"/>
</dbReference>
<keyword evidence="2 5" id="KW-0238">DNA-binding</keyword>
<organism evidence="5 6">
    <name type="scientific">Rubricella aquisinus</name>
    <dbReference type="NCBI Taxonomy" id="2028108"/>
    <lineage>
        <taxon>Bacteria</taxon>
        <taxon>Pseudomonadati</taxon>
        <taxon>Pseudomonadota</taxon>
        <taxon>Alphaproteobacteria</taxon>
        <taxon>Rhodobacterales</taxon>
        <taxon>Paracoccaceae</taxon>
        <taxon>Rubricella</taxon>
    </lineage>
</organism>